<accession>K9WLF8</accession>
<dbReference type="EMBL" id="CP003630">
    <property type="protein sequence ID" value="AFZ20377.1"/>
    <property type="molecule type" value="Genomic_DNA"/>
</dbReference>
<reference evidence="1 2" key="1">
    <citation type="submission" date="2012-06" db="EMBL/GenBank/DDBJ databases">
        <title>Finished chromosome of genome of Microcoleus sp. PCC 7113.</title>
        <authorList>
            <consortium name="US DOE Joint Genome Institute"/>
            <person name="Gugger M."/>
            <person name="Coursin T."/>
            <person name="Rippka R."/>
            <person name="Tandeau De Marsac N."/>
            <person name="Huntemann M."/>
            <person name="Wei C.-L."/>
            <person name="Han J."/>
            <person name="Detter J.C."/>
            <person name="Han C."/>
            <person name="Tapia R."/>
            <person name="Chen A."/>
            <person name="Kyrpides N."/>
            <person name="Mavromatis K."/>
            <person name="Markowitz V."/>
            <person name="Szeto E."/>
            <person name="Ivanova N."/>
            <person name="Pagani I."/>
            <person name="Pati A."/>
            <person name="Goodwin L."/>
            <person name="Nordberg H.P."/>
            <person name="Cantor M.N."/>
            <person name="Hua S.X."/>
            <person name="Woyke T."/>
            <person name="Kerfeld C.A."/>
        </authorList>
    </citation>
    <scope>NUCLEOTIDE SEQUENCE [LARGE SCALE GENOMIC DNA]</scope>
    <source>
        <strain evidence="1 2">PCC 7113</strain>
    </source>
</reference>
<dbReference type="AlphaFoldDB" id="K9WLF8"/>
<name>K9WLF8_9CYAN</name>
<sequence length="45" mass="5465">MGKYEKNLKVRRWLFDIRNLEIKESRWVNTTEGARSRSTDAYCRS</sequence>
<protein>
    <submittedName>
        <fullName evidence="1">Uncharacterized protein</fullName>
    </submittedName>
</protein>
<dbReference type="KEGG" id="mic:Mic7113_4704"/>
<evidence type="ECO:0000313" key="1">
    <source>
        <dbReference type="EMBL" id="AFZ20377.1"/>
    </source>
</evidence>
<keyword evidence="2" id="KW-1185">Reference proteome</keyword>
<proteinExistence type="predicted"/>
<dbReference type="HOGENOM" id="CLU_3202081_0_0_3"/>
<dbReference type="RefSeq" id="WP_015184512.1">
    <property type="nucleotide sequence ID" value="NC_019738.1"/>
</dbReference>
<evidence type="ECO:0000313" key="2">
    <source>
        <dbReference type="Proteomes" id="UP000010471"/>
    </source>
</evidence>
<dbReference type="Proteomes" id="UP000010471">
    <property type="component" value="Chromosome"/>
</dbReference>
<gene>
    <name evidence="1" type="ORF">Mic7113_4704</name>
</gene>
<organism evidence="1 2">
    <name type="scientific">Allocoleopsis franciscana PCC 7113</name>
    <dbReference type="NCBI Taxonomy" id="1173027"/>
    <lineage>
        <taxon>Bacteria</taxon>
        <taxon>Bacillati</taxon>
        <taxon>Cyanobacteriota</taxon>
        <taxon>Cyanophyceae</taxon>
        <taxon>Coleofasciculales</taxon>
        <taxon>Coleofasciculaceae</taxon>
        <taxon>Allocoleopsis</taxon>
        <taxon>Allocoleopsis franciscana</taxon>
    </lineage>
</organism>